<evidence type="ECO:0000313" key="3">
    <source>
        <dbReference type="Proteomes" id="UP000249082"/>
    </source>
</evidence>
<comment type="caution">
    <text evidence="2">The sequence shown here is derived from an EMBL/GenBank/DDBJ whole genome shotgun (WGS) entry which is preliminary data.</text>
</comment>
<proteinExistence type="predicted"/>
<reference evidence="2 3" key="1">
    <citation type="submission" date="2017-08" db="EMBL/GenBank/DDBJ databases">
        <title>Infants hospitalized years apart are colonized by the same room-sourced microbial strains.</title>
        <authorList>
            <person name="Brooks B."/>
            <person name="Olm M.R."/>
            <person name="Firek B.A."/>
            <person name="Baker R."/>
            <person name="Thomas B.C."/>
            <person name="Morowitz M.J."/>
            <person name="Banfield J.F."/>
        </authorList>
    </citation>
    <scope>NUCLEOTIDE SEQUENCE [LARGE SCALE GENOMIC DNA]</scope>
    <source>
        <strain evidence="2">S2_005_002_R2_33</strain>
    </source>
</reference>
<organism evidence="2 3">
    <name type="scientific">Novosphingobium pentaromativorans</name>
    <dbReference type="NCBI Taxonomy" id="205844"/>
    <lineage>
        <taxon>Bacteria</taxon>
        <taxon>Pseudomonadati</taxon>
        <taxon>Pseudomonadota</taxon>
        <taxon>Alphaproteobacteria</taxon>
        <taxon>Sphingomonadales</taxon>
        <taxon>Sphingomonadaceae</taxon>
        <taxon>Novosphingobium</taxon>
    </lineage>
</organism>
<gene>
    <name evidence="2" type="ORF">DI555_23865</name>
</gene>
<dbReference type="EMBL" id="QFPX01000062">
    <property type="protein sequence ID" value="PZQ49544.1"/>
    <property type="molecule type" value="Genomic_DNA"/>
</dbReference>
<dbReference type="InterPro" id="IPR007948">
    <property type="entry name" value="DUF736"/>
</dbReference>
<evidence type="ECO:0000313" key="2">
    <source>
        <dbReference type="EMBL" id="PZQ49544.1"/>
    </source>
</evidence>
<feature type="region of interest" description="Disordered" evidence="1">
    <location>
        <begin position="107"/>
        <end position="167"/>
    </location>
</feature>
<dbReference type="AlphaFoldDB" id="A0A2W5N931"/>
<dbReference type="Proteomes" id="UP000249082">
    <property type="component" value="Unassembled WGS sequence"/>
</dbReference>
<name>A0A2W5N931_9SPHN</name>
<protein>
    <submittedName>
        <fullName evidence="2">DUF736 domain-containing protein</fullName>
    </submittedName>
</protein>
<dbReference type="Pfam" id="PF05284">
    <property type="entry name" value="DUF736"/>
    <property type="match status" value="1"/>
</dbReference>
<accession>A0A2W5N931</accession>
<evidence type="ECO:0000256" key="1">
    <source>
        <dbReference type="SAM" id="MobiDB-lite"/>
    </source>
</evidence>
<sequence length="167" mass="18762">MNIGTFALKNGQLIGSIATLTVDLARLGLRPVESTNEKAPAFEIMALNVARKWVQVGALWEATSNSTGEVFYQGSLDDPSLPEKMAIMVFGDDEDGYRVVWNRPAPMRQNMDGSRQTRRPKMAASRRPTRISCPRCNPRREGRGMDPLSRPFRYPLPRMISHDQGNE</sequence>